<name>A0ABU4H3Z4_9MICO</name>
<accession>A0ABU4H3Z4</accession>
<feature type="transmembrane region" description="Helical" evidence="1">
    <location>
        <begin position="97"/>
        <end position="127"/>
    </location>
</feature>
<protein>
    <submittedName>
        <fullName evidence="2">Uncharacterized protein</fullName>
    </submittedName>
</protein>
<evidence type="ECO:0000313" key="2">
    <source>
        <dbReference type="EMBL" id="MDW4574060.1"/>
    </source>
</evidence>
<keyword evidence="1" id="KW-0812">Transmembrane</keyword>
<keyword evidence="3" id="KW-1185">Reference proteome</keyword>
<reference evidence="2 3" key="1">
    <citation type="submission" date="2023-11" db="EMBL/GenBank/DDBJ databases">
        <title>Draft genome sequence of Microbacterium arthrosphaerae JCM 30492.</title>
        <authorList>
            <person name="Zhang G."/>
            <person name="Ding Y."/>
        </authorList>
    </citation>
    <scope>NUCLEOTIDE SEQUENCE [LARGE SCALE GENOMIC DNA]</scope>
    <source>
        <strain evidence="2 3">JCM 30492</strain>
    </source>
</reference>
<feature type="transmembrane region" description="Helical" evidence="1">
    <location>
        <begin position="15"/>
        <end position="35"/>
    </location>
</feature>
<keyword evidence="1" id="KW-1133">Transmembrane helix</keyword>
<dbReference type="EMBL" id="JAWQEV010000005">
    <property type="protein sequence ID" value="MDW4574060.1"/>
    <property type="molecule type" value="Genomic_DNA"/>
</dbReference>
<sequence length="187" mass="19975">MSESVPASDPRRRSLPLGVVMVGMVAVSWWPAFTLGAWGEIFFDDVLALWAASTAAFVFVLVERRPVGGRLARAFVLLLPSVWLVLQFVTADETTDIGALIVDLAALAAVLLGIPFTLWVLVGVVWPDLATSTRARTKWLVALVVLGIAIASFVLGLNQQLFLTCEDFAISGNSEPPGCVHDSTPAG</sequence>
<dbReference type="Proteomes" id="UP001283109">
    <property type="component" value="Unassembled WGS sequence"/>
</dbReference>
<evidence type="ECO:0000313" key="3">
    <source>
        <dbReference type="Proteomes" id="UP001283109"/>
    </source>
</evidence>
<feature type="transmembrane region" description="Helical" evidence="1">
    <location>
        <begin position="41"/>
        <end position="62"/>
    </location>
</feature>
<feature type="transmembrane region" description="Helical" evidence="1">
    <location>
        <begin position="139"/>
        <end position="157"/>
    </location>
</feature>
<gene>
    <name evidence="2" type="ORF">R8Z58_14865</name>
</gene>
<keyword evidence="1" id="KW-0472">Membrane</keyword>
<feature type="transmembrane region" description="Helical" evidence="1">
    <location>
        <begin position="74"/>
        <end position="91"/>
    </location>
</feature>
<organism evidence="2 3">
    <name type="scientific">Microbacterium arthrosphaerae</name>
    <dbReference type="NCBI Taxonomy" id="792652"/>
    <lineage>
        <taxon>Bacteria</taxon>
        <taxon>Bacillati</taxon>
        <taxon>Actinomycetota</taxon>
        <taxon>Actinomycetes</taxon>
        <taxon>Micrococcales</taxon>
        <taxon>Microbacteriaceae</taxon>
        <taxon>Microbacterium</taxon>
    </lineage>
</organism>
<comment type="caution">
    <text evidence="2">The sequence shown here is derived from an EMBL/GenBank/DDBJ whole genome shotgun (WGS) entry which is preliminary data.</text>
</comment>
<dbReference type="RefSeq" id="WP_318354561.1">
    <property type="nucleotide sequence ID" value="NZ_JAWQEV010000005.1"/>
</dbReference>
<evidence type="ECO:0000256" key="1">
    <source>
        <dbReference type="SAM" id="Phobius"/>
    </source>
</evidence>
<proteinExistence type="predicted"/>